<dbReference type="AlphaFoldDB" id="A0A1I7S4Q8"/>
<evidence type="ECO:0000313" key="4">
    <source>
        <dbReference type="WBParaSite" id="BXY_0799100.1"/>
    </source>
</evidence>
<protein>
    <submittedName>
        <fullName evidence="4">ZP domain-containing protein</fullName>
    </submittedName>
</protein>
<dbReference type="WBParaSite" id="BXY_0799100.1">
    <property type="protein sequence ID" value="BXY_0799100.1"/>
    <property type="gene ID" value="BXY_0799100"/>
</dbReference>
<evidence type="ECO:0000256" key="2">
    <source>
        <dbReference type="SAM" id="Phobius"/>
    </source>
</evidence>
<reference evidence="4" key="1">
    <citation type="submission" date="2016-11" db="UniProtKB">
        <authorList>
            <consortium name="WormBaseParasite"/>
        </authorList>
    </citation>
    <scope>IDENTIFICATION</scope>
</reference>
<accession>A0A1I7S4Q8</accession>
<evidence type="ECO:0000256" key="1">
    <source>
        <dbReference type="SAM" id="MobiDB-lite"/>
    </source>
</evidence>
<keyword evidence="2" id="KW-0812">Transmembrane</keyword>
<dbReference type="Proteomes" id="UP000095284">
    <property type="component" value="Unplaced"/>
</dbReference>
<keyword evidence="2" id="KW-1133">Transmembrane helix</keyword>
<name>A0A1I7S4Q8_BURXY</name>
<keyword evidence="2" id="KW-0472">Membrane</keyword>
<feature type="region of interest" description="Disordered" evidence="1">
    <location>
        <begin position="249"/>
        <end position="287"/>
    </location>
</feature>
<proteinExistence type="predicted"/>
<feature type="transmembrane region" description="Helical" evidence="2">
    <location>
        <begin position="389"/>
        <end position="412"/>
    </location>
</feature>
<sequence length="448" mass="49725">MFEHPRTFPLRASSRRNGKLEIQNRPETITVRPHDYDQCMGETSRKDQMQPTLQLRSLLTFGFCFWCVNAAPRIDVTERNRPHTTVRLDEPVWVEIKLPSWETDVFLMFNSSMDESVPGFDVYGTVCKQERNVLLFPRIKGPISKMISRTDLHSLKSRTKCNSTSTQSNETLIQLLIQPANLSSAEATINALILKNNTATTTKAPNTPAGSTTVSAGNSQSSFSTGSSSSGQSYNASQSTLNAAQTTTAVKATAKQSPATTTAVKTSKRANRKKREVPQSPPTAQTAASSLELDVILNDDDDYINLKIFEGTELGDKCHGMLRITSTDCISEPKKLESSNVVVKLDDVLKCHQKPSKLHIKVEPLDCAGSSNNYRLDVTPGNSTTGNLLYLWVPLALLTTCVIIVITLFIVYQRIRSKQRHEFQRQSVLSRTLSDPKPARIVPPVWEP</sequence>
<feature type="region of interest" description="Disordered" evidence="1">
    <location>
        <begin position="200"/>
        <end position="236"/>
    </location>
</feature>
<organism evidence="3 4">
    <name type="scientific">Bursaphelenchus xylophilus</name>
    <name type="common">Pinewood nematode worm</name>
    <name type="synonym">Aphelenchoides xylophilus</name>
    <dbReference type="NCBI Taxonomy" id="6326"/>
    <lineage>
        <taxon>Eukaryota</taxon>
        <taxon>Metazoa</taxon>
        <taxon>Ecdysozoa</taxon>
        <taxon>Nematoda</taxon>
        <taxon>Chromadorea</taxon>
        <taxon>Rhabditida</taxon>
        <taxon>Tylenchina</taxon>
        <taxon>Tylenchomorpha</taxon>
        <taxon>Aphelenchoidea</taxon>
        <taxon>Aphelenchoididae</taxon>
        <taxon>Bursaphelenchus</taxon>
    </lineage>
</organism>
<feature type="compositionally biased region" description="Basic residues" evidence="1">
    <location>
        <begin position="266"/>
        <end position="275"/>
    </location>
</feature>
<evidence type="ECO:0000313" key="3">
    <source>
        <dbReference type="Proteomes" id="UP000095284"/>
    </source>
</evidence>